<protein>
    <submittedName>
        <fullName evidence="1">Uncharacterized protein</fullName>
    </submittedName>
</protein>
<name>A0A0R0LYK6_9MICR</name>
<comment type="caution">
    <text evidence="1">The sequence shown here is derived from an EMBL/GenBank/DDBJ whole genome shotgun (WGS) entry which is preliminary data.</text>
</comment>
<evidence type="ECO:0000313" key="2">
    <source>
        <dbReference type="Proteomes" id="UP000051530"/>
    </source>
</evidence>
<reference evidence="1 2" key="1">
    <citation type="submission" date="2015-07" db="EMBL/GenBank/DDBJ databases">
        <title>The genome of Pseudoloma neurophilia, a relevant intracellular parasite of the zebrafish.</title>
        <authorList>
            <person name="Ndikumana S."/>
            <person name="Pelin A."/>
            <person name="Sanders J."/>
            <person name="Corradi N."/>
        </authorList>
    </citation>
    <scope>NUCLEOTIDE SEQUENCE [LARGE SCALE GENOMIC DNA]</scope>
    <source>
        <strain evidence="1 2">MK1</strain>
    </source>
</reference>
<organism evidence="1 2">
    <name type="scientific">Pseudoloma neurophilia</name>
    <dbReference type="NCBI Taxonomy" id="146866"/>
    <lineage>
        <taxon>Eukaryota</taxon>
        <taxon>Fungi</taxon>
        <taxon>Fungi incertae sedis</taxon>
        <taxon>Microsporidia</taxon>
        <taxon>Pseudoloma</taxon>
    </lineage>
</organism>
<dbReference type="EMBL" id="LGUB01000086">
    <property type="protein sequence ID" value="KRH94364.1"/>
    <property type="molecule type" value="Genomic_DNA"/>
</dbReference>
<accession>A0A0R0LYK6</accession>
<dbReference type="VEuPathDB" id="MicrosporidiaDB:M153_2810001324"/>
<dbReference type="AlphaFoldDB" id="A0A0R0LYK6"/>
<keyword evidence="2" id="KW-1185">Reference proteome</keyword>
<gene>
    <name evidence="1" type="ORF">M153_2810001324</name>
</gene>
<dbReference type="Proteomes" id="UP000051530">
    <property type="component" value="Unassembled WGS sequence"/>
</dbReference>
<sequence length="44" mass="5175">MLGLIEIRDNLTDENIYLQKNNVIGYIFLNMHNDINFKLMTSVC</sequence>
<proteinExistence type="predicted"/>
<evidence type="ECO:0000313" key="1">
    <source>
        <dbReference type="EMBL" id="KRH94364.1"/>
    </source>
</evidence>